<dbReference type="AlphaFoldDB" id="A0A7C9ERJ5"/>
<evidence type="ECO:0000313" key="2">
    <source>
        <dbReference type="EMBL" id="MBA4675362.1"/>
    </source>
</evidence>
<protein>
    <recommendedName>
        <fullName evidence="3">Zinc-ribbon domain-containing protein</fullName>
    </recommendedName>
</protein>
<name>A0A7C9ERJ5_OPUST</name>
<reference evidence="2" key="2">
    <citation type="submission" date="2020-07" db="EMBL/GenBank/DDBJ databases">
        <authorList>
            <person name="Vera ALvarez R."/>
            <person name="Arias-Moreno D.M."/>
            <person name="Jimenez-Jacinto V."/>
            <person name="Jimenez-Bremont J.F."/>
            <person name="Swaminathan K."/>
            <person name="Moose S.P."/>
            <person name="Guerrero-Gonzalez M.L."/>
            <person name="Marino-Ramirez L."/>
            <person name="Landsman D."/>
            <person name="Rodriguez-Kessler M."/>
            <person name="Delgado-Sanchez P."/>
        </authorList>
    </citation>
    <scope>NUCLEOTIDE SEQUENCE</scope>
    <source>
        <tissue evidence="2">Cladode</tissue>
    </source>
</reference>
<proteinExistence type="predicted"/>
<evidence type="ECO:0000256" key="1">
    <source>
        <dbReference type="SAM" id="MobiDB-lite"/>
    </source>
</evidence>
<evidence type="ECO:0008006" key="3">
    <source>
        <dbReference type="Google" id="ProtNLM"/>
    </source>
</evidence>
<feature type="region of interest" description="Disordered" evidence="1">
    <location>
        <begin position="1"/>
        <end position="81"/>
    </location>
</feature>
<dbReference type="PANTHER" id="PTHR13555">
    <property type="entry name" value="C2H2 ZINC FINGER CGI-62-RELATED"/>
    <property type="match status" value="1"/>
</dbReference>
<dbReference type="PANTHER" id="PTHR13555:SF36">
    <property type="entry name" value="ZINC FINGER C2HC DOMAIN-CONTAINING PROTEIN 1B"/>
    <property type="match status" value="1"/>
</dbReference>
<feature type="compositionally biased region" description="Basic and acidic residues" evidence="1">
    <location>
        <begin position="47"/>
        <end position="56"/>
    </location>
</feature>
<reference evidence="2" key="1">
    <citation type="journal article" date="2013" name="J. Plant Res.">
        <title>Effect of fungi and light on seed germination of three Opuntia species from semiarid lands of central Mexico.</title>
        <authorList>
            <person name="Delgado-Sanchez P."/>
            <person name="Jimenez-Bremont J.F."/>
            <person name="Guerrero-Gonzalez Mde L."/>
            <person name="Flores J."/>
        </authorList>
    </citation>
    <scope>NUCLEOTIDE SEQUENCE</scope>
    <source>
        <tissue evidence="2">Cladode</tissue>
    </source>
</reference>
<feature type="compositionally biased region" description="Basic and acidic residues" evidence="1">
    <location>
        <begin position="28"/>
        <end position="39"/>
    </location>
</feature>
<accession>A0A7C9ERJ5</accession>
<dbReference type="InterPro" id="IPR026319">
    <property type="entry name" value="ZC2HC1A/B-like"/>
</dbReference>
<dbReference type="EMBL" id="GISG01266967">
    <property type="protein sequence ID" value="MBA4675362.1"/>
    <property type="molecule type" value="Transcribed_RNA"/>
</dbReference>
<organism evidence="2">
    <name type="scientific">Opuntia streptacantha</name>
    <name type="common">Prickly pear cactus</name>
    <name type="synonym">Opuntia cardona</name>
    <dbReference type="NCBI Taxonomy" id="393608"/>
    <lineage>
        <taxon>Eukaryota</taxon>
        <taxon>Viridiplantae</taxon>
        <taxon>Streptophyta</taxon>
        <taxon>Embryophyta</taxon>
        <taxon>Tracheophyta</taxon>
        <taxon>Spermatophyta</taxon>
        <taxon>Magnoliopsida</taxon>
        <taxon>eudicotyledons</taxon>
        <taxon>Gunneridae</taxon>
        <taxon>Pentapetalae</taxon>
        <taxon>Caryophyllales</taxon>
        <taxon>Cactineae</taxon>
        <taxon>Cactaceae</taxon>
        <taxon>Opuntioideae</taxon>
        <taxon>Opuntia</taxon>
    </lineage>
</organism>
<sequence length="462" mass="51565">MGTRVPVQDFTSGQNDDDNNNLRSGDSYIHDRASDEGRIHGSQQIDGGREGDRISDIDSEAATESSLDRDEGSNSVDCLDEPYKDQIQIPTVLVEDDRSSLESSGSLRNPCSTLTAKDIMPVEAARSRFLQIIVDHFIGQHLIEKRGACLENTVEHGEDKLNKRKSGEVQYEGDPRFALPLMYVANLYETLVNEVNLRIASLNGLRDKTIGVALEASGGLYRKLTQKFPKTGPYSFKRRELATSLETRTRFPELVVQEEKRVRFVVANGLDIVEKPNGVPLDDGEWFKRLTGRNEVAVTSRDYKFYNPRHKIRRASLNTSPTIPGFPSYQGSSDCDFHSVIESPRQETPSKQPVVSMTRQLQFESAKLDQHESLEQNQRSTLLCHSHESDQAPHLPESNHAHSLHAFSQTMGSVHCLAASQAICPLNMMPSNPAKFCDECGSAYVRATSKFCSQCGTKRFGI</sequence>